<proteinExistence type="predicted"/>
<evidence type="ECO:0000313" key="2">
    <source>
        <dbReference type="Proteomes" id="UP000246351"/>
    </source>
</evidence>
<name>A0A317Z829_STAPS</name>
<comment type="caution">
    <text evidence="1">The sequence shown here is derived from an EMBL/GenBank/DDBJ whole genome shotgun (WGS) entry which is preliminary data.</text>
</comment>
<gene>
    <name evidence="1" type="ORF">DD924_08330</name>
</gene>
<dbReference type="AlphaFoldDB" id="A0A317Z829"/>
<organism evidence="1 2">
    <name type="scientific">Staphylococcus pseudintermedius</name>
    <dbReference type="NCBI Taxonomy" id="283734"/>
    <lineage>
        <taxon>Bacteria</taxon>
        <taxon>Bacillati</taxon>
        <taxon>Bacillota</taxon>
        <taxon>Bacilli</taxon>
        <taxon>Bacillales</taxon>
        <taxon>Staphylococcaceae</taxon>
        <taxon>Staphylococcus</taxon>
        <taxon>Staphylococcus intermedius group</taxon>
    </lineage>
</organism>
<protein>
    <submittedName>
        <fullName evidence="1">Uncharacterized protein</fullName>
    </submittedName>
</protein>
<sequence length="66" mass="7540">MTKIKALYENNEQFYPLTHVEGVKGLKNATEEKAGLMSKEDKRKLDNFNEAGSSNLGSVFYKEIRK</sequence>
<dbReference type="Proteomes" id="UP000246351">
    <property type="component" value="Unassembled WGS sequence"/>
</dbReference>
<accession>A0A317Z829</accession>
<dbReference type="STRING" id="937773.SPSINT_1255"/>
<dbReference type="EMBL" id="QEIV01000744">
    <property type="protein sequence ID" value="PWZ98400.1"/>
    <property type="molecule type" value="Genomic_DNA"/>
</dbReference>
<dbReference type="RefSeq" id="WP_015729182.1">
    <property type="nucleotide sequence ID" value="NZ_BAAFIG010000001.1"/>
</dbReference>
<evidence type="ECO:0000313" key="1">
    <source>
        <dbReference type="EMBL" id="PWZ98400.1"/>
    </source>
</evidence>
<reference evidence="1 2" key="1">
    <citation type="journal article" date="2018" name="Vet. Microbiol.">
        <title>Clonal diversity and geographic distribution of methicillin-resistant Staphylococcus pseudintermedius from Australian animals: Discovery of novel sequence types.</title>
        <authorList>
            <person name="Worthing K.A."/>
            <person name="Abraham S."/>
            <person name="Coombs G.W."/>
            <person name="Pang S."/>
            <person name="Saputra S."/>
            <person name="Jordan D."/>
            <person name="Trott D.J."/>
            <person name="Norris J.M."/>
        </authorList>
    </citation>
    <scope>NUCLEOTIDE SEQUENCE [LARGE SCALE GENOMIC DNA]</scope>
    <source>
        <strain evidence="1 2">ST71 3</strain>
    </source>
</reference>